<dbReference type="SUPFAM" id="SSF51261">
    <property type="entry name" value="Duplicated hybrid motif"/>
    <property type="match status" value="1"/>
</dbReference>
<dbReference type="Pfam" id="PF00358">
    <property type="entry name" value="PTS_EIIA_1"/>
    <property type="match status" value="1"/>
</dbReference>
<dbReference type="RefSeq" id="WP_064232006.1">
    <property type="nucleotide sequence ID" value="NZ_LVZK01000003.1"/>
</dbReference>
<evidence type="ECO:0000256" key="6">
    <source>
        <dbReference type="ARBA" id="ARBA00022777"/>
    </source>
</evidence>
<keyword evidence="2" id="KW-0813">Transport</keyword>
<reference evidence="8 9" key="1">
    <citation type="submission" date="2016-04" db="EMBL/GenBank/DDBJ databases">
        <title>Peptidophaga gingivicola gen. nov., sp. nov., isolated from human subgingival plaque.</title>
        <authorList>
            <person name="Beall C.J."/>
            <person name="Mokrzan E.M."/>
            <person name="Griffen A.L."/>
            <person name="Leys E.J."/>
        </authorList>
    </citation>
    <scope>NUCLEOTIDE SEQUENCE [LARGE SCALE GENOMIC DNA]</scope>
    <source>
        <strain evidence="8 9">BA112</strain>
    </source>
</reference>
<dbReference type="PANTHER" id="PTHR45008">
    <property type="entry name" value="PTS SYSTEM GLUCOSE-SPECIFIC EIIA COMPONENT"/>
    <property type="match status" value="1"/>
</dbReference>
<comment type="subcellular location">
    <subcellularLocation>
        <location evidence="1">Cytoplasm</location>
    </subcellularLocation>
</comment>
<dbReference type="PROSITE" id="PS00371">
    <property type="entry name" value="PTS_EIIA_TYPE_1_HIS"/>
    <property type="match status" value="1"/>
</dbReference>
<accession>A0A179B285</accession>
<evidence type="ECO:0000256" key="2">
    <source>
        <dbReference type="ARBA" id="ARBA00022448"/>
    </source>
</evidence>
<dbReference type="GO" id="GO:0005737">
    <property type="term" value="C:cytoplasm"/>
    <property type="evidence" value="ECO:0007669"/>
    <property type="project" value="UniProtKB-SubCell"/>
</dbReference>
<dbReference type="STRING" id="1823756.A4H34_10115"/>
<dbReference type="InterPro" id="IPR001127">
    <property type="entry name" value="PTS_EIIA_1_perm"/>
</dbReference>
<dbReference type="InterPro" id="IPR011055">
    <property type="entry name" value="Dup_hybrid_motif"/>
</dbReference>
<sequence length="150" mass="15430">MSIAVYAPVSGTVAALTTVPDPVFSAGIVGPGWAVDPFPGGLTVLSPCTGVVKKATPHAYIIVTPEGHNVLVHLGVDTVKLKGQGFLSLVGDGREISAGQPIAVWNTSVAQKAELSICTPVVCMGKMLPTRLSLQAEAKIEAGKPLFTID</sequence>
<keyword evidence="3" id="KW-0762">Sugar transport</keyword>
<dbReference type="Proteomes" id="UP000078368">
    <property type="component" value="Unassembled WGS sequence"/>
</dbReference>
<organism evidence="8 9">
    <name type="scientific">Peptidiphaga gingivicola</name>
    <dbReference type="NCBI Taxonomy" id="2741497"/>
    <lineage>
        <taxon>Bacteria</taxon>
        <taxon>Bacillati</taxon>
        <taxon>Actinomycetota</taxon>
        <taxon>Actinomycetes</taxon>
        <taxon>Actinomycetales</taxon>
        <taxon>Actinomycetaceae</taxon>
        <taxon>Peptidiphaga</taxon>
    </lineage>
</organism>
<evidence type="ECO:0000256" key="4">
    <source>
        <dbReference type="ARBA" id="ARBA00022679"/>
    </source>
</evidence>
<gene>
    <name evidence="8" type="ORF">A4H34_10115</name>
</gene>
<evidence type="ECO:0000256" key="3">
    <source>
        <dbReference type="ARBA" id="ARBA00022597"/>
    </source>
</evidence>
<dbReference type="PANTHER" id="PTHR45008:SF1">
    <property type="entry name" value="PTS SYSTEM GLUCOSE-SPECIFIC EIIA COMPONENT"/>
    <property type="match status" value="1"/>
</dbReference>
<name>A0A179B285_9ACTO</name>
<evidence type="ECO:0000256" key="1">
    <source>
        <dbReference type="ARBA" id="ARBA00004496"/>
    </source>
</evidence>
<evidence type="ECO:0000313" key="8">
    <source>
        <dbReference type="EMBL" id="OAP85429.1"/>
    </source>
</evidence>
<keyword evidence="4" id="KW-0808">Transferase</keyword>
<feature type="domain" description="PTS EIIA type-1" evidence="7">
    <location>
        <begin position="21"/>
        <end position="125"/>
    </location>
</feature>
<keyword evidence="5" id="KW-0598">Phosphotransferase system</keyword>
<dbReference type="GO" id="GO:0009401">
    <property type="term" value="P:phosphoenolpyruvate-dependent sugar phosphotransferase system"/>
    <property type="evidence" value="ECO:0007669"/>
    <property type="project" value="UniProtKB-KW"/>
</dbReference>
<comment type="caution">
    <text evidence="8">The sequence shown here is derived from an EMBL/GenBank/DDBJ whole genome shotgun (WGS) entry which is preliminary data.</text>
</comment>
<keyword evidence="6" id="KW-0418">Kinase</keyword>
<dbReference type="InterPro" id="IPR050890">
    <property type="entry name" value="PTS_EIIA_component"/>
</dbReference>
<proteinExistence type="predicted"/>
<evidence type="ECO:0000313" key="9">
    <source>
        <dbReference type="Proteomes" id="UP000078368"/>
    </source>
</evidence>
<dbReference type="OrthoDB" id="9797715at2"/>
<dbReference type="PROSITE" id="PS51093">
    <property type="entry name" value="PTS_EIIA_TYPE_1"/>
    <property type="match status" value="1"/>
</dbReference>
<dbReference type="NCBIfam" id="TIGR00830">
    <property type="entry name" value="PTBA"/>
    <property type="match status" value="1"/>
</dbReference>
<dbReference type="Gene3D" id="2.70.70.10">
    <property type="entry name" value="Glucose Permease (Domain IIA)"/>
    <property type="match status" value="1"/>
</dbReference>
<keyword evidence="9" id="KW-1185">Reference proteome</keyword>
<dbReference type="GO" id="GO:0016301">
    <property type="term" value="F:kinase activity"/>
    <property type="evidence" value="ECO:0007669"/>
    <property type="project" value="UniProtKB-KW"/>
</dbReference>
<dbReference type="AlphaFoldDB" id="A0A179B285"/>
<dbReference type="EMBL" id="LVZK01000003">
    <property type="protein sequence ID" value="OAP85429.1"/>
    <property type="molecule type" value="Genomic_DNA"/>
</dbReference>
<evidence type="ECO:0000259" key="7">
    <source>
        <dbReference type="PROSITE" id="PS51093"/>
    </source>
</evidence>
<evidence type="ECO:0000256" key="5">
    <source>
        <dbReference type="ARBA" id="ARBA00022683"/>
    </source>
</evidence>
<protein>
    <recommendedName>
        <fullName evidence="7">PTS EIIA type-1 domain-containing protein</fullName>
    </recommendedName>
</protein>